<evidence type="ECO:0000313" key="4">
    <source>
        <dbReference type="Proteomes" id="UP000326903"/>
    </source>
</evidence>
<protein>
    <submittedName>
        <fullName evidence="3">IS110 family transposase</fullName>
    </submittedName>
</protein>
<evidence type="ECO:0000259" key="2">
    <source>
        <dbReference type="Pfam" id="PF02371"/>
    </source>
</evidence>
<dbReference type="InterPro" id="IPR003346">
    <property type="entry name" value="Transposase_20"/>
</dbReference>
<dbReference type="EMBL" id="VYQF01000001">
    <property type="protein sequence ID" value="KAA9040869.1"/>
    <property type="molecule type" value="Genomic_DNA"/>
</dbReference>
<dbReference type="GO" id="GO:0004803">
    <property type="term" value="F:transposase activity"/>
    <property type="evidence" value="ECO:0007669"/>
    <property type="project" value="InterPro"/>
</dbReference>
<sequence>MKVQQIIGADLSKKTIDLVSHLHNNHLQIENCLFGFKQMLRWLVQQKIDLCETMIVMEHTGLYSFCFEDFLHQHHIVFTKVNALAIKRSMGLVRGKNDKTDAARIAAYGYEKKDNLKADEPVNQEMKRLQMLHSTRERLVKQRSGLICALKEYKYIGIPEKDIILKSQLQMIKAFGKQIYKLEAEIKTVIEKQPSLNQNFYLLQSIKGVGEVLSMATIIKTNNFTRFADVRKFACFCGTAPFEHSSGSSIKSKTRVSHLADKQMKTLLDLSAKTAIQYDKELRDFYIRRLEMGKSKMSTINIVRNKILYRMFAVVKRQTPFIENYLQAA</sequence>
<dbReference type="Pfam" id="PF02371">
    <property type="entry name" value="Transposase_20"/>
    <property type="match status" value="1"/>
</dbReference>
<organism evidence="3 4">
    <name type="scientific">Ginsengibacter hankyongi</name>
    <dbReference type="NCBI Taxonomy" id="2607284"/>
    <lineage>
        <taxon>Bacteria</taxon>
        <taxon>Pseudomonadati</taxon>
        <taxon>Bacteroidota</taxon>
        <taxon>Chitinophagia</taxon>
        <taxon>Chitinophagales</taxon>
        <taxon>Chitinophagaceae</taxon>
        <taxon>Ginsengibacter</taxon>
    </lineage>
</organism>
<dbReference type="RefSeq" id="WP_150412957.1">
    <property type="nucleotide sequence ID" value="NZ_VYQF01000001.1"/>
</dbReference>
<dbReference type="Pfam" id="PF01548">
    <property type="entry name" value="DEDD_Tnp_IS110"/>
    <property type="match status" value="1"/>
</dbReference>
<dbReference type="AlphaFoldDB" id="A0A5J5IIL1"/>
<dbReference type="InterPro" id="IPR047650">
    <property type="entry name" value="Transpos_IS110"/>
</dbReference>
<dbReference type="Proteomes" id="UP000326903">
    <property type="component" value="Unassembled WGS sequence"/>
</dbReference>
<accession>A0A5J5IIL1</accession>
<proteinExistence type="predicted"/>
<gene>
    <name evidence="3" type="ORF">FW778_02175</name>
</gene>
<evidence type="ECO:0000313" key="3">
    <source>
        <dbReference type="EMBL" id="KAA9040869.1"/>
    </source>
</evidence>
<dbReference type="PANTHER" id="PTHR33055">
    <property type="entry name" value="TRANSPOSASE FOR INSERTION SEQUENCE ELEMENT IS1111A"/>
    <property type="match status" value="1"/>
</dbReference>
<keyword evidence="4" id="KW-1185">Reference proteome</keyword>
<dbReference type="GO" id="GO:0003677">
    <property type="term" value="F:DNA binding"/>
    <property type="evidence" value="ECO:0007669"/>
    <property type="project" value="InterPro"/>
</dbReference>
<comment type="caution">
    <text evidence="3">The sequence shown here is derived from an EMBL/GenBank/DDBJ whole genome shotgun (WGS) entry which is preliminary data.</text>
</comment>
<dbReference type="InterPro" id="IPR002525">
    <property type="entry name" value="Transp_IS110-like_N"/>
</dbReference>
<evidence type="ECO:0000259" key="1">
    <source>
        <dbReference type="Pfam" id="PF01548"/>
    </source>
</evidence>
<name>A0A5J5IIL1_9BACT</name>
<dbReference type="PANTHER" id="PTHR33055:SF3">
    <property type="entry name" value="PUTATIVE TRANSPOSASE FOR IS117-RELATED"/>
    <property type="match status" value="1"/>
</dbReference>
<feature type="domain" description="Transposase IS110-like N-terminal" evidence="1">
    <location>
        <begin position="8"/>
        <end position="151"/>
    </location>
</feature>
<feature type="domain" description="Transposase IS116/IS110/IS902 C-terminal" evidence="2">
    <location>
        <begin position="202"/>
        <end position="286"/>
    </location>
</feature>
<dbReference type="GO" id="GO:0006313">
    <property type="term" value="P:DNA transposition"/>
    <property type="evidence" value="ECO:0007669"/>
    <property type="project" value="InterPro"/>
</dbReference>
<reference evidence="3 4" key="1">
    <citation type="submission" date="2019-09" db="EMBL/GenBank/DDBJ databases">
        <title>Draft genome sequence of Ginsengibacter sp. BR5-29.</title>
        <authorList>
            <person name="Im W.-T."/>
        </authorList>
    </citation>
    <scope>NUCLEOTIDE SEQUENCE [LARGE SCALE GENOMIC DNA]</scope>
    <source>
        <strain evidence="3 4">BR5-29</strain>
    </source>
</reference>